<proteinExistence type="predicted"/>
<dbReference type="Proteomes" id="UP000218209">
    <property type="component" value="Unassembled WGS sequence"/>
</dbReference>
<protein>
    <recommendedName>
        <fullName evidence="4">Cyclin-dependent kinase inhibitor domain-containing protein</fullName>
    </recommendedName>
</protein>
<name>A0A1X6NIM5_PORUM</name>
<feature type="compositionally biased region" description="Basic residues" evidence="1">
    <location>
        <begin position="31"/>
        <end position="44"/>
    </location>
</feature>
<organism evidence="2 3">
    <name type="scientific">Porphyra umbilicalis</name>
    <name type="common">Purple laver</name>
    <name type="synonym">Red alga</name>
    <dbReference type="NCBI Taxonomy" id="2786"/>
    <lineage>
        <taxon>Eukaryota</taxon>
        <taxon>Rhodophyta</taxon>
        <taxon>Bangiophyceae</taxon>
        <taxon>Bangiales</taxon>
        <taxon>Bangiaceae</taxon>
        <taxon>Porphyra</taxon>
    </lineage>
</organism>
<evidence type="ECO:0008006" key="4">
    <source>
        <dbReference type="Google" id="ProtNLM"/>
    </source>
</evidence>
<reference evidence="2 3" key="1">
    <citation type="submission" date="2017-03" db="EMBL/GenBank/DDBJ databases">
        <title>WGS assembly of Porphyra umbilicalis.</title>
        <authorList>
            <person name="Brawley S.H."/>
            <person name="Blouin N.A."/>
            <person name="Ficko-Blean E."/>
            <person name="Wheeler G.L."/>
            <person name="Lohr M."/>
            <person name="Goodson H.V."/>
            <person name="Jenkins J.W."/>
            <person name="Blaby-Haas C.E."/>
            <person name="Helliwell K.E."/>
            <person name="Chan C."/>
            <person name="Marriage T."/>
            <person name="Bhattacharya D."/>
            <person name="Klein A.S."/>
            <person name="Badis Y."/>
            <person name="Brodie J."/>
            <person name="Cao Y."/>
            <person name="Collen J."/>
            <person name="Dittami S.M."/>
            <person name="Gachon C.M."/>
            <person name="Green B.R."/>
            <person name="Karpowicz S."/>
            <person name="Kim J.W."/>
            <person name="Kudahl U."/>
            <person name="Lin S."/>
            <person name="Michel G."/>
            <person name="Mittag M."/>
            <person name="Olson B.J."/>
            <person name="Pangilinan J."/>
            <person name="Peng Y."/>
            <person name="Qiu H."/>
            <person name="Shu S."/>
            <person name="Singer J.T."/>
            <person name="Smith A.G."/>
            <person name="Sprecher B.N."/>
            <person name="Wagner V."/>
            <person name="Wang W."/>
            <person name="Wang Z.-Y."/>
            <person name="Yan J."/>
            <person name="Yarish C."/>
            <person name="Zoeuner-Riek S."/>
            <person name="Zhuang Y."/>
            <person name="Zou Y."/>
            <person name="Lindquist E.A."/>
            <person name="Grimwood J."/>
            <person name="Barry K."/>
            <person name="Rokhsar D.S."/>
            <person name="Schmutz J."/>
            <person name="Stiller J.W."/>
            <person name="Grossman A.R."/>
            <person name="Prochnik S.E."/>
        </authorList>
    </citation>
    <scope>NUCLEOTIDE SEQUENCE [LARGE SCALE GENOMIC DNA]</scope>
    <source>
        <strain evidence="2">4086291</strain>
    </source>
</reference>
<dbReference type="AlphaFoldDB" id="A0A1X6NIM5"/>
<evidence type="ECO:0000313" key="3">
    <source>
        <dbReference type="Proteomes" id="UP000218209"/>
    </source>
</evidence>
<feature type="region of interest" description="Disordered" evidence="1">
    <location>
        <begin position="1"/>
        <end position="99"/>
    </location>
</feature>
<dbReference type="EMBL" id="KV920530">
    <property type="protein sequence ID" value="OSX68455.1"/>
    <property type="molecule type" value="Genomic_DNA"/>
</dbReference>
<evidence type="ECO:0000313" key="2">
    <source>
        <dbReference type="EMBL" id="OSX68455.1"/>
    </source>
</evidence>
<gene>
    <name evidence="2" type="ORF">BU14_2771s0001</name>
</gene>
<feature type="compositionally biased region" description="Gly residues" evidence="1">
    <location>
        <begin position="86"/>
        <end position="99"/>
    </location>
</feature>
<feature type="compositionally biased region" description="Pro residues" evidence="1">
    <location>
        <begin position="1"/>
        <end position="11"/>
    </location>
</feature>
<sequence>MFASPAPPSPSCSPVSSPTIATRSVESPVRPARRAAKRPRHAAAAHRSPAADVTSLVKVSKTRPPAARTPLTVMRTGRRRRRVAGTGTGAGAAAGGGGGSGTAALMGRRGAGAPPVARQLVMDFAADGAGAGVGAGGEAAAAPQDADAVGAMEAAARRLRAEAADGFAARWDFDVRHGRPVEAPAVWRWSPVEA</sequence>
<accession>A0A1X6NIM5</accession>
<keyword evidence="3" id="KW-1185">Reference proteome</keyword>
<evidence type="ECO:0000256" key="1">
    <source>
        <dbReference type="SAM" id="MobiDB-lite"/>
    </source>
</evidence>